<organism evidence="1 2">
    <name type="scientific">Massilia jejuensis</name>
    <dbReference type="NCBI Taxonomy" id="648894"/>
    <lineage>
        <taxon>Bacteria</taxon>
        <taxon>Pseudomonadati</taxon>
        <taxon>Pseudomonadota</taxon>
        <taxon>Betaproteobacteria</taxon>
        <taxon>Burkholderiales</taxon>
        <taxon>Oxalobacteraceae</taxon>
        <taxon>Telluria group</taxon>
        <taxon>Massilia</taxon>
    </lineage>
</organism>
<dbReference type="EMBL" id="JBHSMS010000051">
    <property type="protein sequence ID" value="MFC5512661.1"/>
    <property type="molecule type" value="Genomic_DNA"/>
</dbReference>
<reference evidence="2" key="1">
    <citation type="journal article" date="2019" name="Int. J. Syst. Evol. Microbiol.">
        <title>The Global Catalogue of Microorganisms (GCM) 10K type strain sequencing project: providing services to taxonomists for standard genome sequencing and annotation.</title>
        <authorList>
            <consortium name="The Broad Institute Genomics Platform"/>
            <consortium name="The Broad Institute Genome Sequencing Center for Infectious Disease"/>
            <person name="Wu L."/>
            <person name="Ma J."/>
        </authorList>
    </citation>
    <scope>NUCLEOTIDE SEQUENCE [LARGE SCALE GENOMIC DNA]</scope>
    <source>
        <strain evidence="2">CCUG 38813</strain>
    </source>
</reference>
<accession>A0ABW0PJ47</accession>
<evidence type="ECO:0000313" key="1">
    <source>
        <dbReference type="EMBL" id="MFC5512661.1"/>
    </source>
</evidence>
<keyword evidence="2" id="KW-1185">Reference proteome</keyword>
<protein>
    <submittedName>
        <fullName evidence="1">Uncharacterized protein</fullName>
    </submittedName>
</protein>
<dbReference type="Proteomes" id="UP001596031">
    <property type="component" value="Unassembled WGS sequence"/>
</dbReference>
<name>A0ABW0PJ47_9BURK</name>
<proteinExistence type="predicted"/>
<comment type="caution">
    <text evidence="1">The sequence shown here is derived from an EMBL/GenBank/DDBJ whole genome shotgun (WGS) entry which is preliminary data.</text>
</comment>
<evidence type="ECO:0000313" key="2">
    <source>
        <dbReference type="Proteomes" id="UP001596031"/>
    </source>
</evidence>
<sequence>MQPRQKQSDVLSRVFALDAGAAAQWLSLAVELWRATRPDLLCALVRHCWAWTAGANGIGCGPDEEPGDLSFEWNDAYFTAALAAAVSIGDGGIEEYVLKPLAQLPEEPLFDAMEAVLHALDPLWLDGKVVSDSTAVSIRETLAQQLVATQRWRRSASKCSSGIELHVAGAVAAMFMGQHNIGRGPCCYVHPLGAARTALLLSLLTPLTEQASGSMFVAFAFLSLLEVEPHADRLKFMARAVVAWWQMQGANAEFWIEYGVGERVCNWVGKAVLDAPVSPAVLDGAELKAIVDILAQCGTPLARALEERLAAHGACWCRDRFVVVTGWRGADEAGQIQAV</sequence>
<gene>
    <name evidence="1" type="ORF">ACFPOU_16205</name>
</gene>
<dbReference type="RefSeq" id="WP_379723384.1">
    <property type="nucleotide sequence ID" value="NZ_JBHSMS010000051.1"/>
</dbReference>